<name>A0A915L6B4_ROMCU</name>
<reference evidence="3" key="1">
    <citation type="submission" date="2022-11" db="UniProtKB">
        <authorList>
            <consortium name="WormBaseParasite"/>
        </authorList>
    </citation>
    <scope>IDENTIFICATION</scope>
</reference>
<keyword evidence="1" id="KW-0812">Transmembrane</keyword>
<dbReference type="WBParaSite" id="nRc.2.0.1.t46053-RA">
    <property type="protein sequence ID" value="nRc.2.0.1.t46053-RA"/>
    <property type="gene ID" value="nRc.2.0.1.g46053"/>
</dbReference>
<keyword evidence="1" id="KW-1133">Transmembrane helix</keyword>
<evidence type="ECO:0000256" key="1">
    <source>
        <dbReference type="SAM" id="Phobius"/>
    </source>
</evidence>
<feature type="transmembrane region" description="Helical" evidence="1">
    <location>
        <begin position="40"/>
        <end position="57"/>
    </location>
</feature>
<organism evidence="2 3">
    <name type="scientific">Romanomermis culicivorax</name>
    <name type="common">Nematode worm</name>
    <dbReference type="NCBI Taxonomy" id="13658"/>
    <lineage>
        <taxon>Eukaryota</taxon>
        <taxon>Metazoa</taxon>
        <taxon>Ecdysozoa</taxon>
        <taxon>Nematoda</taxon>
        <taxon>Enoplea</taxon>
        <taxon>Dorylaimia</taxon>
        <taxon>Mermithida</taxon>
        <taxon>Mermithoidea</taxon>
        <taxon>Mermithidae</taxon>
        <taxon>Romanomermis</taxon>
    </lineage>
</organism>
<accession>A0A915L6B4</accession>
<keyword evidence="1" id="KW-0472">Membrane</keyword>
<proteinExistence type="predicted"/>
<evidence type="ECO:0000313" key="3">
    <source>
        <dbReference type="WBParaSite" id="nRc.2.0.1.t46053-RA"/>
    </source>
</evidence>
<dbReference type="AlphaFoldDB" id="A0A915L6B4"/>
<protein>
    <submittedName>
        <fullName evidence="3">Uncharacterized protein</fullName>
    </submittedName>
</protein>
<evidence type="ECO:0000313" key="2">
    <source>
        <dbReference type="Proteomes" id="UP000887565"/>
    </source>
</evidence>
<sequence length="101" mass="11759">MDATVAIKVASFEFVVDWGVDATLLIVAVEMSEEYRSLRAYVHLIIIIDPLVLYVNFHYKIIVLHFPIPFHRQNSPLVLEQLPLKWLAPKWLVCKTRKNTL</sequence>
<keyword evidence="2" id="KW-1185">Reference proteome</keyword>
<dbReference type="Proteomes" id="UP000887565">
    <property type="component" value="Unplaced"/>
</dbReference>